<dbReference type="Gene3D" id="3.40.50.1820">
    <property type="entry name" value="alpha/beta hydrolase"/>
    <property type="match status" value="1"/>
</dbReference>
<feature type="signal peptide" evidence="2">
    <location>
        <begin position="1"/>
        <end position="19"/>
    </location>
</feature>
<dbReference type="InterPro" id="IPR000073">
    <property type="entry name" value="AB_hydrolase_1"/>
</dbReference>
<gene>
    <name evidence="4" type="ORF">GCM10011390_36540</name>
</gene>
<dbReference type="Proteomes" id="UP000644699">
    <property type="component" value="Unassembled WGS sequence"/>
</dbReference>
<keyword evidence="5" id="KW-1185">Reference proteome</keyword>
<dbReference type="SUPFAM" id="SSF53474">
    <property type="entry name" value="alpha/beta-Hydrolases"/>
    <property type="match status" value="1"/>
</dbReference>
<dbReference type="AlphaFoldDB" id="A0A916ZTZ0"/>
<accession>A0A916ZTZ0</accession>
<dbReference type="Pfam" id="PF00561">
    <property type="entry name" value="Abhydrolase_1"/>
    <property type="match status" value="1"/>
</dbReference>
<feature type="region of interest" description="Disordered" evidence="1">
    <location>
        <begin position="20"/>
        <end position="41"/>
    </location>
</feature>
<feature type="chain" id="PRO_5037848111" evidence="2">
    <location>
        <begin position="20"/>
        <end position="361"/>
    </location>
</feature>
<dbReference type="PANTHER" id="PTHR43798:SF33">
    <property type="entry name" value="HYDROLASE, PUTATIVE (AFU_ORTHOLOGUE AFUA_2G14860)-RELATED"/>
    <property type="match status" value="1"/>
</dbReference>
<dbReference type="InterPro" id="IPR050266">
    <property type="entry name" value="AB_hydrolase_sf"/>
</dbReference>
<dbReference type="GO" id="GO:0016020">
    <property type="term" value="C:membrane"/>
    <property type="evidence" value="ECO:0007669"/>
    <property type="project" value="TreeGrafter"/>
</dbReference>
<dbReference type="PANTHER" id="PTHR43798">
    <property type="entry name" value="MONOACYLGLYCEROL LIPASE"/>
    <property type="match status" value="1"/>
</dbReference>
<evidence type="ECO:0000256" key="1">
    <source>
        <dbReference type="SAM" id="MobiDB-lite"/>
    </source>
</evidence>
<dbReference type="PRINTS" id="PR00111">
    <property type="entry name" value="ABHYDROLASE"/>
</dbReference>
<proteinExistence type="predicted"/>
<evidence type="ECO:0000256" key="2">
    <source>
        <dbReference type="SAM" id="SignalP"/>
    </source>
</evidence>
<feature type="compositionally biased region" description="Low complexity" evidence="1">
    <location>
        <begin position="30"/>
        <end position="39"/>
    </location>
</feature>
<evidence type="ECO:0000313" key="5">
    <source>
        <dbReference type="Proteomes" id="UP000644699"/>
    </source>
</evidence>
<dbReference type="EMBL" id="BMIQ01000006">
    <property type="protein sequence ID" value="GGE14054.1"/>
    <property type="molecule type" value="Genomic_DNA"/>
</dbReference>
<evidence type="ECO:0000259" key="3">
    <source>
        <dbReference type="Pfam" id="PF00561"/>
    </source>
</evidence>
<keyword evidence="2" id="KW-0732">Signal</keyword>
<comment type="caution">
    <text evidence="4">The sequence shown here is derived from an EMBL/GenBank/DDBJ whole genome shotgun (WGS) entry which is preliminary data.</text>
</comment>
<reference evidence="4" key="2">
    <citation type="submission" date="2020-09" db="EMBL/GenBank/DDBJ databases">
        <authorList>
            <person name="Sun Q."/>
            <person name="Zhou Y."/>
        </authorList>
    </citation>
    <scope>NUCLEOTIDE SEQUENCE</scope>
    <source>
        <strain evidence="4">CGMCC 1.15367</strain>
    </source>
</reference>
<organism evidence="4 5">
    <name type="scientific">Aureimonas endophytica</name>
    <dbReference type="NCBI Taxonomy" id="2027858"/>
    <lineage>
        <taxon>Bacteria</taxon>
        <taxon>Pseudomonadati</taxon>
        <taxon>Pseudomonadota</taxon>
        <taxon>Alphaproteobacteria</taxon>
        <taxon>Hyphomicrobiales</taxon>
        <taxon>Aurantimonadaceae</taxon>
        <taxon>Aureimonas</taxon>
    </lineage>
</organism>
<sequence>MRLALALLLSVLTAGAALGADSGKTDRRPASSAATAPSEAEADGAVAAGPFGGELQGFDYPFPVKDFAFASQGLDLHMAYLDVLPSGKPNGQTAVLLHGKNFCAATWEAAIGALSKAGFRVVAPDQIGFCKSTKPKGYQFSFNQLALNTHQLLESLGIRRASVIGHSMGGMLAARFALAFPETVDRLVLVNPLGLEDWQAKGVPYQPIDAAYAEELKTGADSIRAYQRKFYYGGNWKPAYDRWVAMLAGLYAGPDREAVAWNQAQTSDMIFTQPVVREFSRIEVPTTLLIGQLDRTAPGAARAPQEIAAMLGDYPKLGKAAAALIPGAKLVEFPDLGHAPQIQAPEKFDAALLKALGTRGE</sequence>
<dbReference type="RefSeq" id="WP_188911045.1">
    <property type="nucleotide sequence ID" value="NZ_BMIQ01000006.1"/>
</dbReference>
<keyword evidence="4" id="KW-0378">Hydrolase</keyword>
<dbReference type="GO" id="GO:0046464">
    <property type="term" value="P:acylglycerol catabolic process"/>
    <property type="evidence" value="ECO:0007669"/>
    <property type="project" value="TreeGrafter"/>
</dbReference>
<reference evidence="4" key="1">
    <citation type="journal article" date="2014" name="Int. J. Syst. Evol. Microbiol.">
        <title>Complete genome sequence of Corynebacterium casei LMG S-19264T (=DSM 44701T), isolated from a smear-ripened cheese.</title>
        <authorList>
            <consortium name="US DOE Joint Genome Institute (JGI-PGF)"/>
            <person name="Walter F."/>
            <person name="Albersmeier A."/>
            <person name="Kalinowski J."/>
            <person name="Ruckert C."/>
        </authorList>
    </citation>
    <scope>NUCLEOTIDE SEQUENCE</scope>
    <source>
        <strain evidence="4">CGMCC 1.15367</strain>
    </source>
</reference>
<dbReference type="InterPro" id="IPR029058">
    <property type="entry name" value="AB_hydrolase_fold"/>
</dbReference>
<protein>
    <submittedName>
        <fullName evidence="4">Hydrolase</fullName>
    </submittedName>
</protein>
<name>A0A916ZTZ0_9HYPH</name>
<evidence type="ECO:0000313" key="4">
    <source>
        <dbReference type="EMBL" id="GGE14054.1"/>
    </source>
</evidence>
<feature type="domain" description="AB hydrolase-1" evidence="3">
    <location>
        <begin position="95"/>
        <end position="344"/>
    </location>
</feature>
<dbReference type="GO" id="GO:0047372">
    <property type="term" value="F:monoacylglycerol lipase activity"/>
    <property type="evidence" value="ECO:0007669"/>
    <property type="project" value="TreeGrafter"/>
</dbReference>